<comment type="caution">
    <text evidence="1">The sequence shown here is derived from an EMBL/GenBank/DDBJ whole genome shotgun (WGS) entry which is preliminary data.</text>
</comment>
<sequence>MKKHVLFFCTLFTPFLLVLLIHIHWLMQGCSGSSTGGMADLTWREAELLFKTFVPKERYNCKNIVKVGRTPEKRNGEGIYPTCMDETYEVKVPCIVYAFGIAGQWEFEDDFARRGCQVFAFDPSMNTDSHKRADNIWFYNIGIGTIDTDTFTPRVDNYVKKSKLFTWKVRTMESIMKMLGHTNSTIDVLKMDVESYEFDILSRMMEDGTLKQVRQVLSEWHIFGDQKYDYPTKYSIAKQFWKYGFQAFSVVEHDPNYPSTICKQYCFQIDFGFVNTKYK</sequence>
<evidence type="ECO:0000313" key="1">
    <source>
        <dbReference type="EMBL" id="CAH1795152.1"/>
    </source>
</evidence>
<dbReference type="OrthoDB" id="10006218at2759"/>
<keyword evidence="2" id="KW-1185">Reference proteome</keyword>
<protein>
    <submittedName>
        <fullName evidence="1">Uncharacterized protein</fullName>
    </submittedName>
</protein>
<proteinExistence type="predicted"/>
<dbReference type="SUPFAM" id="SSF53335">
    <property type="entry name" value="S-adenosyl-L-methionine-dependent methyltransferases"/>
    <property type="match status" value="1"/>
</dbReference>
<reference evidence="1" key="1">
    <citation type="submission" date="2022-03" db="EMBL/GenBank/DDBJ databases">
        <authorList>
            <person name="Martin C."/>
        </authorList>
    </citation>
    <scope>NUCLEOTIDE SEQUENCE</scope>
</reference>
<dbReference type="InterPro" id="IPR026913">
    <property type="entry name" value="METTL24"/>
</dbReference>
<dbReference type="AlphaFoldDB" id="A0A8J1Y073"/>
<dbReference type="PROSITE" id="PS51257">
    <property type="entry name" value="PROKAR_LIPOPROTEIN"/>
    <property type="match status" value="1"/>
</dbReference>
<dbReference type="Pfam" id="PF13383">
    <property type="entry name" value="Methyltransf_22"/>
    <property type="match status" value="1"/>
</dbReference>
<dbReference type="InterPro" id="IPR025714">
    <property type="entry name" value="Methyltranfer_dom"/>
</dbReference>
<gene>
    <name evidence="1" type="ORF">OFUS_LOCUS19728</name>
</gene>
<dbReference type="InterPro" id="IPR029063">
    <property type="entry name" value="SAM-dependent_MTases_sf"/>
</dbReference>
<organism evidence="1 2">
    <name type="scientific">Owenia fusiformis</name>
    <name type="common">Polychaete worm</name>
    <dbReference type="NCBI Taxonomy" id="6347"/>
    <lineage>
        <taxon>Eukaryota</taxon>
        <taxon>Metazoa</taxon>
        <taxon>Spiralia</taxon>
        <taxon>Lophotrochozoa</taxon>
        <taxon>Annelida</taxon>
        <taxon>Polychaeta</taxon>
        <taxon>Sedentaria</taxon>
        <taxon>Canalipalpata</taxon>
        <taxon>Sabellida</taxon>
        <taxon>Oweniida</taxon>
        <taxon>Oweniidae</taxon>
        <taxon>Owenia</taxon>
    </lineage>
</organism>
<accession>A0A8J1Y073</accession>
<evidence type="ECO:0000313" key="2">
    <source>
        <dbReference type="Proteomes" id="UP000749559"/>
    </source>
</evidence>
<dbReference type="PANTHER" id="PTHR32026:SF10">
    <property type="entry name" value="METHYLTRANSFERASE-LIKE PROTEIN 24-RELATED"/>
    <property type="match status" value="1"/>
</dbReference>
<dbReference type="Proteomes" id="UP000749559">
    <property type="component" value="Unassembled WGS sequence"/>
</dbReference>
<dbReference type="EMBL" id="CAIIXF020000009">
    <property type="protein sequence ID" value="CAH1795152.1"/>
    <property type="molecule type" value="Genomic_DNA"/>
</dbReference>
<dbReference type="Gene3D" id="3.40.50.150">
    <property type="entry name" value="Vaccinia Virus protein VP39"/>
    <property type="match status" value="1"/>
</dbReference>
<name>A0A8J1Y073_OWEFU</name>
<dbReference type="PANTHER" id="PTHR32026">
    <property type="entry name" value="METHYLTRANSFERASE-LIKE PROTEIN 24"/>
    <property type="match status" value="1"/>
</dbReference>